<evidence type="ECO:0000259" key="2">
    <source>
        <dbReference type="Pfam" id="PF00465"/>
    </source>
</evidence>
<evidence type="ECO:0000313" key="5">
    <source>
        <dbReference type="Proteomes" id="UP001156102"/>
    </source>
</evidence>
<dbReference type="PROSITE" id="PS00060">
    <property type="entry name" value="ADH_IRON_2"/>
    <property type="match status" value="1"/>
</dbReference>
<dbReference type="EMBL" id="JANCLT010000024">
    <property type="protein sequence ID" value="MCP8971334.1"/>
    <property type="molecule type" value="Genomic_DNA"/>
</dbReference>
<dbReference type="PANTHER" id="PTHR43633:SF1">
    <property type="entry name" value="ALCOHOL DEHYDROGENASE YQHD"/>
    <property type="match status" value="1"/>
</dbReference>
<dbReference type="RefSeq" id="WP_254761262.1">
    <property type="nucleotide sequence ID" value="NZ_JANCLT010000024.1"/>
</dbReference>
<dbReference type="SUPFAM" id="SSF56796">
    <property type="entry name" value="Dehydroquinate synthase-like"/>
    <property type="match status" value="1"/>
</dbReference>
<dbReference type="GO" id="GO:1990002">
    <property type="term" value="F:methylglyoxal reductase (NADPH) (acetol producing) activity"/>
    <property type="evidence" value="ECO:0007669"/>
    <property type="project" value="TreeGrafter"/>
</dbReference>
<dbReference type="PANTHER" id="PTHR43633">
    <property type="entry name" value="ALCOHOL DEHYDROGENASE YQHD"/>
    <property type="match status" value="1"/>
</dbReference>
<dbReference type="Pfam" id="PF25137">
    <property type="entry name" value="ADH_Fe_C"/>
    <property type="match status" value="1"/>
</dbReference>
<dbReference type="CDD" id="cd08187">
    <property type="entry name" value="BDH"/>
    <property type="match status" value="1"/>
</dbReference>
<comment type="caution">
    <text evidence="4">The sequence shown here is derived from an EMBL/GenBank/DDBJ whole genome shotgun (WGS) entry which is preliminary data.</text>
</comment>
<evidence type="ECO:0000313" key="4">
    <source>
        <dbReference type="EMBL" id="MCP8971334.1"/>
    </source>
</evidence>
<gene>
    <name evidence="4" type="ORF">NK662_22710</name>
</gene>
<organism evidence="4 5">
    <name type="scientific">Ectobacillus ponti</name>
    <dbReference type="NCBI Taxonomy" id="2961894"/>
    <lineage>
        <taxon>Bacteria</taxon>
        <taxon>Bacillati</taxon>
        <taxon>Bacillota</taxon>
        <taxon>Bacilli</taxon>
        <taxon>Bacillales</taxon>
        <taxon>Bacillaceae</taxon>
        <taxon>Ectobacillus</taxon>
    </lineage>
</organism>
<dbReference type="InterPro" id="IPR001670">
    <property type="entry name" value="ADH_Fe/GldA"/>
</dbReference>
<dbReference type="Gene3D" id="1.20.1090.10">
    <property type="entry name" value="Dehydroquinate synthase-like - alpha domain"/>
    <property type="match status" value="1"/>
</dbReference>
<evidence type="ECO:0000256" key="1">
    <source>
        <dbReference type="ARBA" id="ARBA00023002"/>
    </source>
</evidence>
<keyword evidence="1" id="KW-0560">Oxidoreductase</keyword>
<dbReference type="GO" id="GO:0046872">
    <property type="term" value="F:metal ion binding"/>
    <property type="evidence" value="ECO:0007669"/>
    <property type="project" value="InterPro"/>
</dbReference>
<dbReference type="GO" id="GO:0005829">
    <property type="term" value="C:cytosol"/>
    <property type="evidence" value="ECO:0007669"/>
    <property type="project" value="TreeGrafter"/>
</dbReference>
<dbReference type="GO" id="GO:1990362">
    <property type="term" value="F:butanol dehydrogenase (NAD+) activity"/>
    <property type="evidence" value="ECO:0007669"/>
    <property type="project" value="InterPro"/>
</dbReference>
<sequence length="387" mass="42371">MQNFVFQNGTKIIFGKDTEQFTGQEAAAYGKKILLHYGGGSIKASGLYDAIVQSLREQNAEVFELGGVQPNPRVSLVREGVAICKEQGIDLILAVGGGSVIDSAKAIAAGAKYEGDVWDFFTGKAEVSGSVPIGVVLTIPAAGSETSNGTVITNEDGWYKRAMGHQSLRPQFAILNPVLTYTLPPYQTACGITDMMAHILERYFTNEKHVELTDRLCEAALRTIINNAHTVLAEPANYDARAEIMWAGTIAHNDLLSTGRIGDWGSHDIEHEISGIYDIAHGAGLAIIFPAWMKYVYKHDVNRFAQFANRVWDVEIDLNDLEKTALKGIEKLEQFFSSIGMPVRLAEANIGAEHFEEMAKKGTERGPLGNFVKLQEADLVQIFHLAK</sequence>
<dbReference type="AlphaFoldDB" id="A0AA42BT84"/>
<protein>
    <submittedName>
        <fullName evidence="4">Iron-containing alcohol dehydrogenase</fullName>
    </submittedName>
</protein>
<dbReference type="Proteomes" id="UP001156102">
    <property type="component" value="Unassembled WGS sequence"/>
</dbReference>
<feature type="domain" description="Fe-containing alcohol dehydrogenase-like C-terminal" evidence="3">
    <location>
        <begin position="189"/>
        <end position="384"/>
    </location>
</feature>
<keyword evidence="5" id="KW-1185">Reference proteome</keyword>
<dbReference type="InterPro" id="IPR044731">
    <property type="entry name" value="BDH-like"/>
</dbReference>
<dbReference type="GO" id="GO:0008106">
    <property type="term" value="F:alcohol dehydrogenase (NADP+) activity"/>
    <property type="evidence" value="ECO:0007669"/>
    <property type="project" value="TreeGrafter"/>
</dbReference>
<accession>A0AA42BT84</accession>
<dbReference type="InterPro" id="IPR018211">
    <property type="entry name" value="ADH_Fe_CS"/>
</dbReference>
<name>A0AA42BT84_9BACI</name>
<reference evidence="4" key="1">
    <citation type="submission" date="2022-07" db="EMBL/GenBank/DDBJ databases">
        <authorList>
            <person name="Li W.-J."/>
            <person name="Deng Q.-Q."/>
        </authorList>
    </citation>
    <scope>NUCLEOTIDE SEQUENCE</scope>
    <source>
        <strain evidence="4">SYSU M60031</strain>
    </source>
</reference>
<dbReference type="InterPro" id="IPR056798">
    <property type="entry name" value="ADH_Fe_C"/>
</dbReference>
<dbReference type="Gene3D" id="3.40.50.1970">
    <property type="match status" value="1"/>
</dbReference>
<proteinExistence type="predicted"/>
<dbReference type="FunFam" id="3.40.50.1970:FF:000003">
    <property type="entry name" value="Alcohol dehydrogenase, iron-containing"/>
    <property type="match status" value="1"/>
</dbReference>
<dbReference type="Pfam" id="PF00465">
    <property type="entry name" value="Fe-ADH"/>
    <property type="match status" value="1"/>
</dbReference>
<feature type="domain" description="Alcohol dehydrogenase iron-type/glycerol dehydrogenase GldA" evidence="2">
    <location>
        <begin position="10"/>
        <end position="177"/>
    </location>
</feature>
<evidence type="ECO:0000259" key="3">
    <source>
        <dbReference type="Pfam" id="PF25137"/>
    </source>
</evidence>